<sequence>MDLSDLLALDTSQRELLDNMSKDELINLSDESPPIDPFASSPSSSRSNSSAFVLDDHKVDILMLLMGDEFITNMNRDDFIDFYQSLTSDNWINLSTYATLAELIDSFSNVRRDQLNALDNDML</sequence>
<dbReference type="EMBL" id="CAJNRE010005584">
    <property type="protein sequence ID" value="CAF2046875.1"/>
    <property type="molecule type" value="Genomic_DNA"/>
</dbReference>
<evidence type="ECO:0000313" key="4">
    <source>
        <dbReference type="EMBL" id="CAF2046875.1"/>
    </source>
</evidence>
<dbReference type="Proteomes" id="UP000663834">
    <property type="component" value="Unassembled WGS sequence"/>
</dbReference>
<protein>
    <submittedName>
        <fullName evidence="3">Uncharacterized protein</fullName>
    </submittedName>
</protein>
<evidence type="ECO:0000313" key="5">
    <source>
        <dbReference type="EMBL" id="CAF3756224.1"/>
    </source>
</evidence>
<gene>
    <name evidence="5" type="ORF">BYL167_LOCUS605</name>
    <name evidence="3" type="ORF">CJN711_LOCUS28351</name>
    <name evidence="7" type="ORF">GIL414_LOCUS71032</name>
    <name evidence="2" type="ORF">KQP761_LOCUS15404</name>
    <name evidence="4" type="ORF">MBJ925_LOCUS12276</name>
    <name evidence="6" type="ORF">SMN809_LOCUS5372</name>
</gene>
<dbReference type="EMBL" id="CAJOBI010001345">
    <property type="protein sequence ID" value="CAF3876349.1"/>
    <property type="molecule type" value="Genomic_DNA"/>
</dbReference>
<evidence type="ECO:0000256" key="1">
    <source>
        <dbReference type="SAM" id="MobiDB-lite"/>
    </source>
</evidence>
<dbReference type="EMBL" id="CAJOBJ010333464">
    <property type="protein sequence ID" value="CAF5185857.1"/>
    <property type="molecule type" value="Genomic_DNA"/>
</dbReference>
<accession>A0A815UJI0</accession>
<dbReference type="Proteomes" id="UP000681720">
    <property type="component" value="Unassembled WGS sequence"/>
</dbReference>
<proteinExistence type="predicted"/>
<dbReference type="Proteomes" id="UP000663855">
    <property type="component" value="Unassembled WGS sequence"/>
</dbReference>
<dbReference type="EMBL" id="CAJNOW010007521">
    <property type="protein sequence ID" value="CAF1515733.1"/>
    <property type="molecule type" value="Genomic_DNA"/>
</dbReference>
<evidence type="ECO:0000313" key="6">
    <source>
        <dbReference type="EMBL" id="CAF3876349.1"/>
    </source>
</evidence>
<dbReference type="Proteomes" id="UP000676336">
    <property type="component" value="Unassembled WGS sequence"/>
</dbReference>
<feature type="compositionally biased region" description="Low complexity" evidence="1">
    <location>
        <begin position="37"/>
        <end position="50"/>
    </location>
</feature>
<reference evidence="3" key="1">
    <citation type="submission" date="2021-02" db="EMBL/GenBank/DDBJ databases">
        <authorList>
            <person name="Nowell W R."/>
        </authorList>
    </citation>
    <scope>NUCLEOTIDE SEQUENCE</scope>
</reference>
<evidence type="ECO:0000313" key="7">
    <source>
        <dbReference type="EMBL" id="CAF5185857.1"/>
    </source>
</evidence>
<dbReference type="AlphaFoldDB" id="A0A815UJI0"/>
<evidence type="ECO:0000313" key="2">
    <source>
        <dbReference type="EMBL" id="CAF1515733.1"/>
    </source>
</evidence>
<evidence type="ECO:0000313" key="3">
    <source>
        <dbReference type="EMBL" id="CAF1520322.1"/>
    </source>
</evidence>
<dbReference type="EMBL" id="CAJOBH010000069">
    <property type="protein sequence ID" value="CAF3756224.1"/>
    <property type="molecule type" value="Genomic_DNA"/>
</dbReference>
<comment type="caution">
    <text evidence="3">The sequence shown here is derived from an EMBL/GenBank/DDBJ whole genome shotgun (WGS) entry which is preliminary data.</text>
</comment>
<name>A0A815UJI0_9BILA</name>
<feature type="region of interest" description="Disordered" evidence="1">
    <location>
        <begin position="28"/>
        <end position="50"/>
    </location>
</feature>
<organism evidence="3 8">
    <name type="scientific">Rotaria magnacalcarata</name>
    <dbReference type="NCBI Taxonomy" id="392030"/>
    <lineage>
        <taxon>Eukaryota</taxon>
        <taxon>Metazoa</taxon>
        <taxon>Spiralia</taxon>
        <taxon>Gnathifera</taxon>
        <taxon>Rotifera</taxon>
        <taxon>Eurotatoria</taxon>
        <taxon>Bdelloidea</taxon>
        <taxon>Philodinida</taxon>
        <taxon>Philodinidae</taxon>
        <taxon>Rotaria</taxon>
    </lineage>
</organism>
<dbReference type="Proteomes" id="UP000681967">
    <property type="component" value="Unassembled WGS sequence"/>
</dbReference>
<evidence type="ECO:0000313" key="8">
    <source>
        <dbReference type="Proteomes" id="UP000663855"/>
    </source>
</evidence>
<dbReference type="EMBL" id="CAJNOV010013417">
    <property type="protein sequence ID" value="CAF1520322.1"/>
    <property type="molecule type" value="Genomic_DNA"/>
</dbReference>
<dbReference type="Proteomes" id="UP000663824">
    <property type="component" value="Unassembled WGS sequence"/>
</dbReference>